<accession>A0A9P0Z279</accession>
<dbReference type="CDD" id="cd00780">
    <property type="entry name" value="NTF2"/>
    <property type="match status" value="1"/>
</dbReference>
<dbReference type="PANTHER" id="PTHR10693:SF20">
    <property type="entry name" value="AT27578P"/>
    <property type="match status" value="1"/>
</dbReference>
<proteinExistence type="predicted"/>
<comment type="caution">
    <text evidence="4">The sequence shown here is derived from an EMBL/GenBank/DDBJ whole genome shotgun (WGS) entry which is preliminary data.</text>
</comment>
<dbReference type="OrthoDB" id="339151at2759"/>
<dbReference type="InterPro" id="IPR039539">
    <property type="entry name" value="Ras_GTPase_bind_prot"/>
</dbReference>
<feature type="compositionally biased region" description="Acidic residues" evidence="2">
    <location>
        <begin position="118"/>
        <end position="130"/>
    </location>
</feature>
<dbReference type="GO" id="GO:0005829">
    <property type="term" value="C:cytosol"/>
    <property type="evidence" value="ECO:0007669"/>
    <property type="project" value="TreeGrafter"/>
</dbReference>
<dbReference type="Proteomes" id="UP001152484">
    <property type="component" value="Unassembled WGS sequence"/>
</dbReference>
<dbReference type="InterPro" id="IPR032710">
    <property type="entry name" value="NTF2-like_dom_sf"/>
</dbReference>
<dbReference type="Pfam" id="PF02136">
    <property type="entry name" value="NTF2"/>
    <property type="match status" value="1"/>
</dbReference>
<evidence type="ECO:0000259" key="3">
    <source>
        <dbReference type="PROSITE" id="PS50177"/>
    </source>
</evidence>
<dbReference type="AlphaFoldDB" id="A0A9P0Z279"/>
<keyword evidence="5" id="KW-1185">Reference proteome</keyword>
<name>A0A9P0Z279_CUSEU</name>
<protein>
    <recommendedName>
        <fullName evidence="3">NTF2 domain-containing protein</fullName>
    </recommendedName>
</protein>
<gene>
    <name evidence="4" type="ORF">CEURO_LOCUS8779</name>
</gene>
<dbReference type="SUPFAM" id="SSF54427">
    <property type="entry name" value="NTF2-like"/>
    <property type="match status" value="1"/>
</dbReference>
<reference evidence="4" key="1">
    <citation type="submission" date="2022-07" db="EMBL/GenBank/DDBJ databases">
        <authorList>
            <person name="Macas J."/>
            <person name="Novak P."/>
            <person name="Neumann P."/>
        </authorList>
    </citation>
    <scope>NUCLEOTIDE SEQUENCE</scope>
</reference>
<feature type="region of interest" description="Disordered" evidence="2">
    <location>
        <begin position="114"/>
        <end position="138"/>
    </location>
</feature>
<organism evidence="4 5">
    <name type="scientific">Cuscuta europaea</name>
    <name type="common">European dodder</name>
    <dbReference type="NCBI Taxonomy" id="41803"/>
    <lineage>
        <taxon>Eukaryota</taxon>
        <taxon>Viridiplantae</taxon>
        <taxon>Streptophyta</taxon>
        <taxon>Embryophyta</taxon>
        <taxon>Tracheophyta</taxon>
        <taxon>Spermatophyta</taxon>
        <taxon>Magnoliopsida</taxon>
        <taxon>eudicotyledons</taxon>
        <taxon>Gunneridae</taxon>
        <taxon>Pentapetalae</taxon>
        <taxon>asterids</taxon>
        <taxon>lamiids</taxon>
        <taxon>Solanales</taxon>
        <taxon>Convolvulaceae</taxon>
        <taxon>Cuscuteae</taxon>
        <taxon>Cuscuta</taxon>
        <taxon>Cuscuta subgen. Cuscuta</taxon>
    </lineage>
</organism>
<feature type="domain" description="NTF2" evidence="3">
    <location>
        <begin position="1"/>
        <end position="79"/>
    </location>
</feature>
<dbReference type="Gene3D" id="3.10.450.50">
    <property type="match status" value="1"/>
</dbReference>
<evidence type="ECO:0000256" key="2">
    <source>
        <dbReference type="SAM" id="MobiDB-lite"/>
    </source>
</evidence>
<dbReference type="PROSITE" id="PS50177">
    <property type="entry name" value="NTF2_DOMAIN"/>
    <property type="match status" value="1"/>
</dbReference>
<keyword evidence="1" id="KW-0694">RNA-binding</keyword>
<evidence type="ECO:0000313" key="5">
    <source>
        <dbReference type="Proteomes" id="UP001152484"/>
    </source>
</evidence>
<dbReference type="EMBL" id="CAMAPE010000017">
    <property type="protein sequence ID" value="CAH9083858.1"/>
    <property type="molecule type" value="Genomic_DNA"/>
</dbReference>
<dbReference type="GO" id="GO:1990904">
    <property type="term" value="C:ribonucleoprotein complex"/>
    <property type="evidence" value="ECO:0007669"/>
    <property type="project" value="TreeGrafter"/>
</dbReference>
<dbReference type="GO" id="GO:0003729">
    <property type="term" value="F:mRNA binding"/>
    <property type="evidence" value="ECO:0007669"/>
    <property type="project" value="TreeGrafter"/>
</dbReference>
<sequence>MSCTTTLKAINDKILSLHCDGLRVEVKSIDAQDSFYGGVSVLVTGYLIGKNNQARSFSQTFFLAPQQRWYFVLNDMLRYVEPNGIPADQNRDVPLVINQVPDDMLPCVETVHQRDTPAEEEPNAEVDTGEEALGGWGPMLKKIKNN</sequence>
<evidence type="ECO:0000313" key="4">
    <source>
        <dbReference type="EMBL" id="CAH9083858.1"/>
    </source>
</evidence>
<dbReference type="InterPro" id="IPR002075">
    <property type="entry name" value="NTF2_dom"/>
</dbReference>
<dbReference type="InterPro" id="IPR018222">
    <property type="entry name" value="Nuclear_transport_factor_2_euk"/>
</dbReference>
<dbReference type="PANTHER" id="PTHR10693">
    <property type="entry name" value="RAS GTPASE-ACTIVATING PROTEIN-BINDING PROTEIN"/>
    <property type="match status" value="1"/>
</dbReference>
<evidence type="ECO:0000256" key="1">
    <source>
        <dbReference type="ARBA" id="ARBA00022884"/>
    </source>
</evidence>